<keyword evidence="2" id="KW-1185">Reference proteome</keyword>
<feature type="non-terminal residue" evidence="1">
    <location>
        <position position="101"/>
    </location>
</feature>
<dbReference type="Proteomes" id="UP000789702">
    <property type="component" value="Unassembled WGS sequence"/>
</dbReference>
<dbReference type="EMBL" id="CAJVPU010032650">
    <property type="protein sequence ID" value="CAG8720260.1"/>
    <property type="molecule type" value="Genomic_DNA"/>
</dbReference>
<proteinExistence type="predicted"/>
<gene>
    <name evidence="1" type="ORF">DHETER_LOCUS12788</name>
</gene>
<evidence type="ECO:0000313" key="1">
    <source>
        <dbReference type="EMBL" id="CAG8720260.1"/>
    </source>
</evidence>
<comment type="caution">
    <text evidence="1">The sequence shown here is derived from an EMBL/GenBank/DDBJ whole genome shotgun (WGS) entry which is preliminary data.</text>
</comment>
<evidence type="ECO:0000313" key="2">
    <source>
        <dbReference type="Proteomes" id="UP000789702"/>
    </source>
</evidence>
<feature type="non-terminal residue" evidence="1">
    <location>
        <position position="1"/>
    </location>
</feature>
<name>A0ACA9PQR2_9GLOM</name>
<sequence length="101" mass="11153">RKLAKSSSEKNAWSMRSLFHIMVSKSRVCALANARETELTQVPDLFWSECLGLRSAESFWGSSGVHSGVEETIRLLGGSAGGRLCFDCRSPWIGAWKSVVF</sequence>
<organism evidence="1 2">
    <name type="scientific">Dentiscutata heterogama</name>
    <dbReference type="NCBI Taxonomy" id="1316150"/>
    <lineage>
        <taxon>Eukaryota</taxon>
        <taxon>Fungi</taxon>
        <taxon>Fungi incertae sedis</taxon>
        <taxon>Mucoromycota</taxon>
        <taxon>Glomeromycotina</taxon>
        <taxon>Glomeromycetes</taxon>
        <taxon>Diversisporales</taxon>
        <taxon>Gigasporaceae</taxon>
        <taxon>Dentiscutata</taxon>
    </lineage>
</organism>
<reference evidence="1" key="1">
    <citation type="submission" date="2021-06" db="EMBL/GenBank/DDBJ databases">
        <authorList>
            <person name="Kallberg Y."/>
            <person name="Tangrot J."/>
            <person name="Rosling A."/>
        </authorList>
    </citation>
    <scope>NUCLEOTIDE SEQUENCE</scope>
    <source>
        <strain evidence="1">IL203A</strain>
    </source>
</reference>
<accession>A0ACA9PQR2</accession>
<protein>
    <submittedName>
        <fullName evidence="1">2735_t:CDS:1</fullName>
    </submittedName>
</protein>